<dbReference type="Gene3D" id="1.20.920.10">
    <property type="entry name" value="Bromodomain-like"/>
    <property type="match status" value="1"/>
</dbReference>
<name>A0A9N8DVK1_9STRA</name>
<evidence type="ECO:0000259" key="4">
    <source>
        <dbReference type="PROSITE" id="PS50014"/>
    </source>
</evidence>
<feature type="domain" description="Bromo" evidence="4">
    <location>
        <begin position="312"/>
        <end position="382"/>
    </location>
</feature>
<dbReference type="SUPFAM" id="SSF47370">
    <property type="entry name" value="Bromodomain"/>
    <property type="match status" value="1"/>
</dbReference>
<dbReference type="InterPro" id="IPR036427">
    <property type="entry name" value="Bromodomain-like_sf"/>
</dbReference>
<dbReference type="Proteomes" id="UP001153069">
    <property type="component" value="Unassembled WGS sequence"/>
</dbReference>
<feature type="compositionally biased region" description="Low complexity" evidence="3">
    <location>
        <begin position="457"/>
        <end position="468"/>
    </location>
</feature>
<keyword evidence="6" id="KW-1185">Reference proteome</keyword>
<proteinExistence type="predicted"/>
<dbReference type="PRINTS" id="PR00503">
    <property type="entry name" value="BROMODOMAIN"/>
</dbReference>
<evidence type="ECO:0000313" key="6">
    <source>
        <dbReference type="Proteomes" id="UP001153069"/>
    </source>
</evidence>
<feature type="region of interest" description="Disordered" evidence="3">
    <location>
        <begin position="425"/>
        <end position="468"/>
    </location>
</feature>
<keyword evidence="1 2" id="KW-0103">Bromodomain</keyword>
<dbReference type="Pfam" id="PF00439">
    <property type="entry name" value="Bromodomain"/>
    <property type="match status" value="1"/>
</dbReference>
<dbReference type="OrthoDB" id="1742084at2759"/>
<feature type="compositionally biased region" description="Low complexity" evidence="3">
    <location>
        <begin position="44"/>
        <end position="60"/>
    </location>
</feature>
<gene>
    <name evidence="5" type="ORF">SEMRO_390_G132740.1</name>
</gene>
<dbReference type="InterPro" id="IPR001487">
    <property type="entry name" value="Bromodomain"/>
</dbReference>
<evidence type="ECO:0000313" key="5">
    <source>
        <dbReference type="EMBL" id="CAB9509437.1"/>
    </source>
</evidence>
<protein>
    <submittedName>
        <fullName evidence="5">Bromodomain</fullName>
    </submittedName>
</protein>
<comment type="caution">
    <text evidence="5">The sequence shown here is derived from an EMBL/GenBank/DDBJ whole genome shotgun (WGS) entry which is preliminary data.</text>
</comment>
<dbReference type="SMART" id="SM00297">
    <property type="entry name" value="BROMO"/>
    <property type="match status" value="1"/>
</dbReference>
<reference evidence="5" key="1">
    <citation type="submission" date="2020-06" db="EMBL/GenBank/DDBJ databases">
        <authorList>
            <consortium name="Plant Systems Biology data submission"/>
        </authorList>
    </citation>
    <scope>NUCLEOTIDE SEQUENCE</scope>
    <source>
        <strain evidence="5">D6</strain>
    </source>
</reference>
<dbReference type="GO" id="GO:0035267">
    <property type="term" value="C:NuA4 histone acetyltransferase complex"/>
    <property type="evidence" value="ECO:0007669"/>
    <property type="project" value="TreeGrafter"/>
</dbReference>
<dbReference type="PANTHER" id="PTHR15398:SF4">
    <property type="entry name" value="BROMODOMAIN-CONTAINING PROTEIN 8 ISOFORM X1"/>
    <property type="match status" value="1"/>
</dbReference>
<dbReference type="CDD" id="cd04369">
    <property type="entry name" value="Bromodomain"/>
    <property type="match status" value="1"/>
</dbReference>
<evidence type="ECO:0000256" key="2">
    <source>
        <dbReference type="PROSITE-ProRule" id="PRU00035"/>
    </source>
</evidence>
<sequence length="502" mass="52745">MEDTKKAASKKTATAAATGKKKRANSRPAQEGKSAKKKKKDAEVAVAVPAVATAATAAAGGKKRKKNAAPAGATPSNLPMASLPVSATTSSAAPSDAVGPSASISTPNATVDLELKTKPLVDQVLYRLTEGVPRMELKTMDKEADECERELLREIQMMEASLENLQEGKAGLGLPLDDTAGDGDKKEAASTKKKAKSKAEKGNLEALGMTPEELDQQVDIILDNPLTPLDKYYTLSALVGRLRDDLAVPSTRAPSAAVLAATTAAGNKKKKANSIPAPTYSQLMAMANDNPNFTMIHPDPPTQLLQVWRKIASHRTSTVFRKPVKPEDAPGYAERILFPMDLSLVRKMIVAKILTSYSDVHQKIRLICHNCVKYNGRESDYGVVARDFEACVDEYIYNAVQQPVAQGSAPTGKLQALKAVASGRASPKNFTSGRASPKTIGMTSGRASPKLGMGRLPTNKKLAPATATAPSSAAVSMAAAAAAAAAAAKPPPAPKTTGKKTK</sequence>
<dbReference type="AlphaFoldDB" id="A0A9N8DVK1"/>
<feature type="region of interest" description="Disordered" evidence="3">
    <location>
        <begin position="174"/>
        <end position="200"/>
    </location>
</feature>
<feature type="compositionally biased region" description="Low complexity" evidence="3">
    <location>
        <begin position="81"/>
        <end position="98"/>
    </location>
</feature>
<evidence type="ECO:0000256" key="1">
    <source>
        <dbReference type="ARBA" id="ARBA00023117"/>
    </source>
</evidence>
<evidence type="ECO:0000256" key="3">
    <source>
        <dbReference type="SAM" id="MobiDB-lite"/>
    </source>
</evidence>
<dbReference type="PANTHER" id="PTHR15398">
    <property type="entry name" value="BROMODOMAIN-CONTAINING PROTEIN 8"/>
    <property type="match status" value="1"/>
</dbReference>
<dbReference type="EMBL" id="CAICTM010000389">
    <property type="protein sequence ID" value="CAB9509437.1"/>
    <property type="molecule type" value="Genomic_DNA"/>
</dbReference>
<accession>A0A9N8DVK1</accession>
<feature type="region of interest" description="Disordered" evidence="3">
    <location>
        <begin position="1"/>
        <end position="106"/>
    </location>
</feature>
<organism evidence="5 6">
    <name type="scientific">Seminavis robusta</name>
    <dbReference type="NCBI Taxonomy" id="568900"/>
    <lineage>
        <taxon>Eukaryota</taxon>
        <taxon>Sar</taxon>
        <taxon>Stramenopiles</taxon>
        <taxon>Ochrophyta</taxon>
        <taxon>Bacillariophyta</taxon>
        <taxon>Bacillariophyceae</taxon>
        <taxon>Bacillariophycidae</taxon>
        <taxon>Naviculales</taxon>
        <taxon>Naviculaceae</taxon>
        <taxon>Seminavis</taxon>
    </lineage>
</organism>
<dbReference type="PROSITE" id="PS50014">
    <property type="entry name" value="BROMODOMAIN_2"/>
    <property type="match status" value="1"/>
</dbReference>